<evidence type="ECO:0000259" key="7">
    <source>
        <dbReference type="Pfam" id="PF06271"/>
    </source>
</evidence>
<keyword evidence="9" id="KW-1185">Reference proteome</keyword>
<keyword evidence="4 6" id="KW-1133">Transmembrane helix</keyword>
<gene>
    <name evidence="8" type="ORF">ACFFJC_16750</name>
</gene>
<evidence type="ECO:0000256" key="5">
    <source>
        <dbReference type="ARBA" id="ARBA00023136"/>
    </source>
</evidence>
<feature type="transmembrane region" description="Helical" evidence="6">
    <location>
        <begin position="12"/>
        <end position="41"/>
    </location>
</feature>
<comment type="subcellular location">
    <subcellularLocation>
        <location evidence="1">Cell membrane</location>
        <topology evidence="1">Multi-pass membrane protein</topology>
    </subcellularLocation>
</comment>
<name>A0ABV6CZT1_9SPHN</name>
<evidence type="ECO:0000256" key="2">
    <source>
        <dbReference type="ARBA" id="ARBA00022475"/>
    </source>
</evidence>
<proteinExistence type="predicted"/>
<evidence type="ECO:0000256" key="1">
    <source>
        <dbReference type="ARBA" id="ARBA00004651"/>
    </source>
</evidence>
<feature type="transmembrane region" description="Helical" evidence="6">
    <location>
        <begin position="106"/>
        <end position="125"/>
    </location>
</feature>
<evidence type="ECO:0000313" key="9">
    <source>
        <dbReference type="Proteomes" id="UP001589798"/>
    </source>
</evidence>
<protein>
    <submittedName>
        <fullName evidence="8">RDD family protein</fullName>
    </submittedName>
</protein>
<sequence length="158" mass="16988">MVPYGGFWWRVLAYFLDAIILNIASSFIGGVLGLGVGMAMFGIDADVVTGAAVASSVAISFVVSWLYFAGLECSRLQGTLGKLAVGLVVTDLRGERISFLRATGRYFAKILSGMILLIGFIMVAFTERKQGLHDLLAGTLVYRTRDPSSVYDSSDVFA</sequence>
<dbReference type="Pfam" id="PF06271">
    <property type="entry name" value="RDD"/>
    <property type="match status" value="1"/>
</dbReference>
<keyword evidence="3 6" id="KW-0812">Transmembrane</keyword>
<evidence type="ECO:0000256" key="4">
    <source>
        <dbReference type="ARBA" id="ARBA00022989"/>
    </source>
</evidence>
<feature type="domain" description="RDD" evidence="7">
    <location>
        <begin position="4"/>
        <end position="138"/>
    </location>
</feature>
<evidence type="ECO:0000256" key="6">
    <source>
        <dbReference type="SAM" id="Phobius"/>
    </source>
</evidence>
<dbReference type="PANTHER" id="PTHR36115:SF9">
    <property type="entry name" value="LMO1584 PROTEIN"/>
    <property type="match status" value="1"/>
</dbReference>
<feature type="transmembrane region" description="Helical" evidence="6">
    <location>
        <begin position="47"/>
        <end position="68"/>
    </location>
</feature>
<dbReference type="EMBL" id="JBHLWK010000021">
    <property type="protein sequence ID" value="MFC0205916.1"/>
    <property type="molecule type" value="Genomic_DNA"/>
</dbReference>
<keyword evidence="5 6" id="KW-0472">Membrane</keyword>
<dbReference type="InterPro" id="IPR051791">
    <property type="entry name" value="Pra-immunoreactive"/>
</dbReference>
<dbReference type="InterPro" id="IPR010432">
    <property type="entry name" value="RDD"/>
</dbReference>
<comment type="caution">
    <text evidence="8">The sequence shown here is derived from an EMBL/GenBank/DDBJ whole genome shotgun (WGS) entry which is preliminary data.</text>
</comment>
<dbReference type="PANTHER" id="PTHR36115">
    <property type="entry name" value="PROLINE-RICH ANTIGEN HOMOLOG-RELATED"/>
    <property type="match status" value="1"/>
</dbReference>
<accession>A0ABV6CZT1</accession>
<keyword evidence="2" id="KW-1003">Cell membrane</keyword>
<reference evidence="8 9" key="1">
    <citation type="submission" date="2024-09" db="EMBL/GenBank/DDBJ databases">
        <authorList>
            <person name="Sun Q."/>
            <person name="Mori K."/>
        </authorList>
    </citation>
    <scope>NUCLEOTIDE SEQUENCE [LARGE SCALE GENOMIC DNA]</scope>
    <source>
        <strain evidence="8 9">CCM 7706</strain>
    </source>
</reference>
<organism evidence="8 9">
    <name type="scientific">Novosphingobium soli</name>
    <dbReference type="NCBI Taxonomy" id="574956"/>
    <lineage>
        <taxon>Bacteria</taxon>
        <taxon>Pseudomonadati</taxon>
        <taxon>Pseudomonadota</taxon>
        <taxon>Alphaproteobacteria</taxon>
        <taxon>Sphingomonadales</taxon>
        <taxon>Sphingomonadaceae</taxon>
        <taxon>Novosphingobium</taxon>
    </lineage>
</organism>
<dbReference type="Proteomes" id="UP001589798">
    <property type="component" value="Unassembled WGS sequence"/>
</dbReference>
<evidence type="ECO:0000313" key="8">
    <source>
        <dbReference type="EMBL" id="MFC0205916.1"/>
    </source>
</evidence>
<evidence type="ECO:0000256" key="3">
    <source>
        <dbReference type="ARBA" id="ARBA00022692"/>
    </source>
</evidence>
<dbReference type="RefSeq" id="WP_379488649.1">
    <property type="nucleotide sequence ID" value="NZ_JBHLWK010000021.1"/>
</dbReference>